<dbReference type="STRING" id="560555.BST30_08155"/>
<organism evidence="2 3">
    <name type="scientific">Mycobacterium mantenii</name>
    <dbReference type="NCBI Taxonomy" id="560555"/>
    <lineage>
        <taxon>Bacteria</taxon>
        <taxon>Bacillati</taxon>
        <taxon>Actinomycetota</taxon>
        <taxon>Actinomycetes</taxon>
        <taxon>Mycobacteriales</taxon>
        <taxon>Mycobacteriaceae</taxon>
        <taxon>Mycobacterium</taxon>
        <taxon>Mycobacterium avium complex (MAC)</taxon>
    </lineage>
</organism>
<dbReference type="Proteomes" id="UP000192760">
    <property type="component" value="Unassembled WGS sequence"/>
</dbReference>
<dbReference type="EMBL" id="MVHW01000007">
    <property type="protein sequence ID" value="ORB06956.1"/>
    <property type="molecule type" value="Genomic_DNA"/>
</dbReference>
<accession>A0A1X0FZ19</accession>
<evidence type="ECO:0000313" key="4">
    <source>
        <dbReference type="Proteomes" id="UP000465812"/>
    </source>
</evidence>
<reference evidence="1" key="3">
    <citation type="submission" date="2020-02" db="EMBL/GenBank/DDBJ databases">
        <authorList>
            <person name="Matsumoto Y."/>
            <person name="Kinjo T."/>
            <person name="Motooka D."/>
            <person name="Nabeya D."/>
            <person name="Jung N."/>
            <person name="Uechi K."/>
            <person name="Horii T."/>
            <person name="Iida T."/>
            <person name="Fujita J."/>
            <person name="Nakamura S."/>
        </authorList>
    </citation>
    <scope>NUCLEOTIDE SEQUENCE</scope>
    <source>
        <strain evidence="1">JCM 18113</strain>
    </source>
</reference>
<evidence type="ECO:0000313" key="2">
    <source>
        <dbReference type="EMBL" id="ORB06956.1"/>
    </source>
</evidence>
<reference evidence="2 3" key="1">
    <citation type="submission" date="2017-02" db="EMBL/GenBank/DDBJ databases">
        <title>The new phylogeny of genus Mycobacterium.</title>
        <authorList>
            <person name="Tortoli E."/>
            <person name="Trovato A."/>
            <person name="Cirillo D.M."/>
        </authorList>
    </citation>
    <scope>NUCLEOTIDE SEQUENCE [LARGE SCALE GENOMIC DNA]</scope>
    <source>
        <strain evidence="2 3">DSM 45255</strain>
    </source>
</reference>
<evidence type="ECO:0000313" key="1">
    <source>
        <dbReference type="EMBL" id="BBY40249.1"/>
    </source>
</evidence>
<keyword evidence="4" id="KW-1185">Reference proteome</keyword>
<name>A0A1X0FZ19_MYCNT</name>
<protein>
    <submittedName>
        <fullName evidence="2">Uncharacterized protein</fullName>
    </submittedName>
</protein>
<evidence type="ECO:0000313" key="3">
    <source>
        <dbReference type="Proteomes" id="UP000192760"/>
    </source>
</evidence>
<gene>
    <name evidence="2" type="ORF">BST30_08155</name>
    <name evidence="1" type="ORF">MMAN_43830</name>
</gene>
<dbReference type="Proteomes" id="UP000465812">
    <property type="component" value="Chromosome"/>
</dbReference>
<dbReference type="AlphaFoldDB" id="A0A1X0FZ19"/>
<proteinExistence type="predicted"/>
<dbReference type="RefSeq" id="WP_083094383.1">
    <property type="nucleotide sequence ID" value="NZ_AP022590.1"/>
</dbReference>
<dbReference type="EMBL" id="AP022590">
    <property type="protein sequence ID" value="BBY40249.1"/>
    <property type="molecule type" value="Genomic_DNA"/>
</dbReference>
<sequence length="62" mass="6946">MIGSYDTRDDWRISHRRCRITWWTGNPSVNEAVPGVKFDLSTTVLRSEADAGRVGILAALRA</sequence>
<reference evidence="1 4" key="2">
    <citation type="journal article" date="2019" name="Emerg. Microbes Infect.">
        <title>Comprehensive subspecies identification of 175 nontuberculous mycobacteria species based on 7547 genomic profiles.</title>
        <authorList>
            <person name="Matsumoto Y."/>
            <person name="Kinjo T."/>
            <person name="Motooka D."/>
            <person name="Nabeya D."/>
            <person name="Jung N."/>
            <person name="Uechi K."/>
            <person name="Horii T."/>
            <person name="Iida T."/>
            <person name="Fujita J."/>
            <person name="Nakamura S."/>
        </authorList>
    </citation>
    <scope>NUCLEOTIDE SEQUENCE [LARGE SCALE GENOMIC DNA]</scope>
    <source>
        <strain evidence="1 4">JCM 18113</strain>
    </source>
</reference>